<dbReference type="Pfam" id="PF01547">
    <property type="entry name" value="SBP_bac_1"/>
    <property type="match status" value="1"/>
</dbReference>
<feature type="chain" id="PRO_5039302413" evidence="1">
    <location>
        <begin position="26"/>
        <end position="450"/>
    </location>
</feature>
<evidence type="ECO:0000313" key="4">
    <source>
        <dbReference type="Proteomes" id="UP000182589"/>
    </source>
</evidence>
<dbReference type="EMBL" id="BSRA01000003">
    <property type="protein sequence ID" value="GLV13011.1"/>
    <property type="molecule type" value="Genomic_DNA"/>
</dbReference>
<feature type="signal peptide" evidence="1">
    <location>
        <begin position="1"/>
        <end position="25"/>
    </location>
</feature>
<accession>A0A1H2WYJ6</accession>
<name>A0A1H2WYJ6_9BACL</name>
<evidence type="ECO:0000256" key="1">
    <source>
        <dbReference type="SAM" id="SignalP"/>
    </source>
</evidence>
<dbReference type="PANTHER" id="PTHR43649">
    <property type="entry name" value="ARABINOSE-BINDING PROTEIN-RELATED"/>
    <property type="match status" value="1"/>
</dbReference>
<proteinExistence type="predicted"/>
<reference evidence="2" key="3">
    <citation type="submission" date="2023-02" db="EMBL/GenBank/DDBJ databases">
        <title>Proposal of a novel subspecies: Alicyclobacillus hesperidum subspecies aegle.</title>
        <authorList>
            <person name="Goto K."/>
            <person name="Fujii T."/>
            <person name="Yasui K."/>
            <person name="Mochida K."/>
            <person name="Kato-Tanaka Y."/>
            <person name="Morohoshi S."/>
            <person name="An S.Y."/>
            <person name="Kasai H."/>
            <person name="Yokota A."/>
        </authorList>
    </citation>
    <scope>NUCLEOTIDE SEQUENCE</scope>
    <source>
        <strain evidence="2">DSM 12766</strain>
    </source>
</reference>
<gene>
    <name evidence="2" type="ORF">Heshes_06950</name>
    <name evidence="3" type="ORF">SAMN04489725_11742</name>
</gene>
<dbReference type="SUPFAM" id="SSF53850">
    <property type="entry name" value="Periplasmic binding protein-like II"/>
    <property type="match status" value="1"/>
</dbReference>
<dbReference type="STRING" id="89784.SAMN04489725_11742"/>
<dbReference type="PANTHER" id="PTHR43649:SF14">
    <property type="entry name" value="BLR3389 PROTEIN"/>
    <property type="match status" value="1"/>
</dbReference>
<dbReference type="AlphaFoldDB" id="A0A1H2WYJ6"/>
<dbReference type="PROSITE" id="PS51257">
    <property type="entry name" value="PROKAR_LIPOPROTEIN"/>
    <property type="match status" value="1"/>
</dbReference>
<keyword evidence="1" id="KW-0732">Signal</keyword>
<evidence type="ECO:0000313" key="2">
    <source>
        <dbReference type="EMBL" id="GLV13011.1"/>
    </source>
</evidence>
<keyword evidence="4" id="KW-1185">Reference proteome</keyword>
<dbReference type="InterPro" id="IPR006059">
    <property type="entry name" value="SBP"/>
</dbReference>
<sequence>MKRKTVVKFGIGVGTVSVLSGLVSACGVSNASVQSAKVTTNATQAAASTGKQTVTIWDIQTGAAQQVVINMSNSFNKTHPNIQSQVQFFENDPYKQKIQIAMGAHNPPDIFVGWGGGTLAAYVKAGDVYNLTSALNADPSWKNRFLPSVMKPVTIGGKIYGVPNDNVQPVMMFYNKEVFKQYHLTPPSTWMQLLSDVKVLKSHGIAPISLGGKDEWPELMYEEYLVDRIGGPQVFDAVLSGKKNAWSNPAFIKANTMIQQLVNAGAFEPGFSSVSSNQSEDAALLYTNRAGLWLMGSWGFATILSNDKAFIQQGNLGWIPFPRIPGGKGNVNDIAGNPSNYYSISMASKNKAADVTFLKDAVLNNQNVKDWISIGDVPPVKGIESQLKHTTYGGYLSFTYDLVKNAPNFQASWDQALPPAEAQELLTDLSKLFLNQMTPQQFSEDMNKHM</sequence>
<dbReference type="Proteomes" id="UP001157137">
    <property type="component" value="Unassembled WGS sequence"/>
</dbReference>
<reference evidence="4" key="1">
    <citation type="submission" date="2016-10" db="EMBL/GenBank/DDBJ databases">
        <authorList>
            <person name="Varghese N."/>
        </authorList>
    </citation>
    <scope>NUCLEOTIDE SEQUENCE [LARGE SCALE GENOMIC DNA]</scope>
    <source>
        <strain evidence="4">DSM 12489</strain>
    </source>
</reference>
<dbReference type="EMBL" id="FNOJ01000017">
    <property type="protein sequence ID" value="SDW85627.1"/>
    <property type="molecule type" value="Genomic_DNA"/>
</dbReference>
<organism evidence="3 4">
    <name type="scientific">Alicyclobacillus hesperidum</name>
    <dbReference type="NCBI Taxonomy" id="89784"/>
    <lineage>
        <taxon>Bacteria</taxon>
        <taxon>Bacillati</taxon>
        <taxon>Bacillota</taxon>
        <taxon>Bacilli</taxon>
        <taxon>Bacillales</taxon>
        <taxon>Alicyclobacillaceae</taxon>
        <taxon>Alicyclobacillus</taxon>
    </lineage>
</organism>
<evidence type="ECO:0000313" key="3">
    <source>
        <dbReference type="EMBL" id="SDW85627.1"/>
    </source>
</evidence>
<dbReference type="InterPro" id="IPR050490">
    <property type="entry name" value="Bact_solute-bd_prot1"/>
</dbReference>
<reference evidence="3" key="2">
    <citation type="submission" date="2016-10" db="EMBL/GenBank/DDBJ databases">
        <authorList>
            <person name="de Groot N.N."/>
        </authorList>
    </citation>
    <scope>NUCLEOTIDE SEQUENCE [LARGE SCALE GENOMIC DNA]</scope>
    <source>
        <strain evidence="3">DSM 12489</strain>
    </source>
</reference>
<dbReference type="Proteomes" id="UP000182589">
    <property type="component" value="Unassembled WGS sequence"/>
</dbReference>
<protein>
    <submittedName>
        <fullName evidence="3">Carbohydrate ABC transporter substrate-binding protein, CUT1 family</fullName>
    </submittedName>
    <submittedName>
        <fullName evidence="2">Sugar ABC transporter substrate-binding protein</fullName>
    </submittedName>
</protein>
<dbReference type="Gene3D" id="3.40.190.10">
    <property type="entry name" value="Periplasmic binding protein-like II"/>
    <property type="match status" value="2"/>
</dbReference>